<dbReference type="InterPro" id="IPR007627">
    <property type="entry name" value="RNA_pol_sigma70_r2"/>
</dbReference>
<sequence>MSRTTALRERTTVISSEQTSASRVPSRASRPSATPADASVDVVHDYLSKIGTYPLLTAQEETELAQIIEVGLFARERLETKGDSLTPKEKRELRQLIHEGEAAHKRFIQSNLRLVVSVAKRYTNTGVPLIDLIQEGNIGLDRAVKKFDFAQGYKFSTYATWWIKHAVNRCVYDSARLIRVPVHTEEKITAVRRAAALFEIETGRTPTAEELAEETGFSAENIERYIEADRTPVSIHIPVGDEADSELGDLIMDDDTAPVVDIVSAGMRREKLQEKLKTLPQRDADVLRMHFGLDNREPMTLEQLGGVLGISRERVRQIEQRALAKLRCPELADMLEDEPSLIDEKEAK</sequence>
<evidence type="ECO:0000313" key="9">
    <source>
        <dbReference type="Proteomes" id="UP001321506"/>
    </source>
</evidence>
<dbReference type="InterPro" id="IPR007630">
    <property type="entry name" value="RNA_pol_sigma70_r4"/>
</dbReference>
<keyword evidence="3" id="KW-0731">Sigma factor</keyword>
<keyword evidence="9" id="KW-1185">Reference proteome</keyword>
<dbReference type="NCBIfam" id="TIGR02937">
    <property type="entry name" value="sigma70-ECF"/>
    <property type="match status" value="1"/>
</dbReference>
<dbReference type="InterPro" id="IPR013325">
    <property type="entry name" value="RNA_pol_sigma_r2"/>
</dbReference>
<feature type="region of interest" description="Disordered" evidence="6">
    <location>
        <begin position="1"/>
        <end position="36"/>
    </location>
</feature>
<evidence type="ECO:0000313" key="8">
    <source>
        <dbReference type="EMBL" id="MDI2098505.1"/>
    </source>
</evidence>
<dbReference type="CDD" id="cd06171">
    <property type="entry name" value="Sigma70_r4"/>
    <property type="match status" value="1"/>
</dbReference>
<evidence type="ECO:0000256" key="4">
    <source>
        <dbReference type="ARBA" id="ARBA00023125"/>
    </source>
</evidence>
<keyword evidence="4" id="KW-0238">DNA-binding</keyword>
<dbReference type="GO" id="GO:0016987">
    <property type="term" value="F:sigma factor activity"/>
    <property type="evidence" value="ECO:0007669"/>
    <property type="project" value="UniProtKB-KW"/>
</dbReference>
<dbReference type="PRINTS" id="PR00046">
    <property type="entry name" value="SIGMA70FCT"/>
</dbReference>
<proteinExistence type="inferred from homology"/>
<keyword evidence="2" id="KW-0805">Transcription regulation</keyword>
<evidence type="ECO:0000256" key="3">
    <source>
        <dbReference type="ARBA" id="ARBA00023082"/>
    </source>
</evidence>
<comment type="caution">
    <text evidence="8">The sequence shown here is derived from an EMBL/GenBank/DDBJ whole genome shotgun (WGS) entry which is preliminary data.</text>
</comment>
<feature type="compositionally biased region" description="Basic and acidic residues" evidence="6">
    <location>
        <begin position="1"/>
        <end position="11"/>
    </location>
</feature>
<dbReference type="GO" id="GO:0003677">
    <property type="term" value="F:DNA binding"/>
    <property type="evidence" value="ECO:0007669"/>
    <property type="project" value="UniProtKB-KW"/>
</dbReference>
<dbReference type="AlphaFoldDB" id="A0AAW6TB37"/>
<dbReference type="InterPro" id="IPR050239">
    <property type="entry name" value="Sigma-70_RNA_pol_init_factors"/>
</dbReference>
<dbReference type="Proteomes" id="UP001321506">
    <property type="component" value="Unassembled WGS sequence"/>
</dbReference>
<protein>
    <submittedName>
        <fullName evidence="8">Sigma-70 family RNA polymerase sigma factor</fullName>
    </submittedName>
</protein>
<evidence type="ECO:0000256" key="6">
    <source>
        <dbReference type="SAM" id="MobiDB-lite"/>
    </source>
</evidence>
<dbReference type="GO" id="GO:0006352">
    <property type="term" value="P:DNA-templated transcription initiation"/>
    <property type="evidence" value="ECO:0007669"/>
    <property type="project" value="InterPro"/>
</dbReference>
<dbReference type="InterPro" id="IPR000943">
    <property type="entry name" value="RNA_pol_sigma70"/>
</dbReference>
<dbReference type="PANTHER" id="PTHR30603:SF60">
    <property type="entry name" value="RNA POLYMERASE SIGMA FACTOR RPOD"/>
    <property type="match status" value="1"/>
</dbReference>
<feature type="compositionally biased region" description="Low complexity" evidence="6">
    <location>
        <begin position="20"/>
        <end position="36"/>
    </location>
</feature>
<dbReference type="InterPro" id="IPR009042">
    <property type="entry name" value="RNA_pol_sigma70_r1_2"/>
</dbReference>
<dbReference type="InterPro" id="IPR036388">
    <property type="entry name" value="WH-like_DNA-bd_sf"/>
</dbReference>
<evidence type="ECO:0000256" key="2">
    <source>
        <dbReference type="ARBA" id="ARBA00023015"/>
    </source>
</evidence>
<feature type="domain" description="RNA polymerase sigma-70" evidence="7">
    <location>
        <begin position="300"/>
        <end position="326"/>
    </location>
</feature>
<accession>A0AAW6TB37</accession>
<organism evidence="8 9">
    <name type="scientific">Ruicaihuangia caeni</name>
    <dbReference type="NCBI Taxonomy" id="3042517"/>
    <lineage>
        <taxon>Bacteria</taxon>
        <taxon>Bacillati</taxon>
        <taxon>Actinomycetota</taxon>
        <taxon>Actinomycetes</taxon>
        <taxon>Micrococcales</taxon>
        <taxon>Microbacteriaceae</taxon>
        <taxon>Ruicaihuangia</taxon>
    </lineage>
</organism>
<dbReference type="PANTHER" id="PTHR30603">
    <property type="entry name" value="RNA POLYMERASE SIGMA FACTOR RPO"/>
    <property type="match status" value="1"/>
</dbReference>
<dbReference type="Gene3D" id="1.10.10.10">
    <property type="entry name" value="Winged helix-like DNA-binding domain superfamily/Winged helix DNA-binding domain"/>
    <property type="match status" value="2"/>
</dbReference>
<dbReference type="RefSeq" id="WP_281488295.1">
    <property type="nucleotide sequence ID" value="NZ_JASATX010000002.1"/>
</dbReference>
<dbReference type="InterPro" id="IPR014284">
    <property type="entry name" value="RNA_pol_sigma-70_dom"/>
</dbReference>
<dbReference type="SUPFAM" id="SSF88946">
    <property type="entry name" value="Sigma2 domain of RNA polymerase sigma factors"/>
    <property type="match status" value="1"/>
</dbReference>
<dbReference type="Pfam" id="PF04545">
    <property type="entry name" value="Sigma70_r4"/>
    <property type="match status" value="1"/>
</dbReference>
<dbReference type="Pfam" id="PF04539">
    <property type="entry name" value="Sigma70_r3"/>
    <property type="match status" value="1"/>
</dbReference>
<evidence type="ECO:0000259" key="7">
    <source>
        <dbReference type="PROSITE" id="PS00716"/>
    </source>
</evidence>
<dbReference type="Pfam" id="PF00140">
    <property type="entry name" value="Sigma70_r1_2"/>
    <property type="match status" value="1"/>
</dbReference>
<dbReference type="SUPFAM" id="SSF88659">
    <property type="entry name" value="Sigma3 and sigma4 domains of RNA polymerase sigma factors"/>
    <property type="match status" value="2"/>
</dbReference>
<dbReference type="InterPro" id="IPR013324">
    <property type="entry name" value="RNA_pol_sigma_r3/r4-like"/>
</dbReference>
<dbReference type="PROSITE" id="PS00716">
    <property type="entry name" value="SIGMA70_2"/>
    <property type="match status" value="1"/>
</dbReference>
<evidence type="ECO:0000256" key="5">
    <source>
        <dbReference type="ARBA" id="ARBA00023163"/>
    </source>
</evidence>
<dbReference type="Pfam" id="PF04542">
    <property type="entry name" value="Sigma70_r2"/>
    <property type="match status" value="1"/>
</dbReference>
<dbReference type="InterPro" id="IPR007624">
    <property type="entry name" value="RNA_pol_sigma70_r3"/>
</dbReference>
<evidence type="ECO:0000256" key="1">
    <source>
        <dbReference type="ARBA" id="ARBA00007788"/>
    </source>
</evidence>
<dbReference type="Gene3D" id="1.10.601.10">
    <property type="entry name" value="RNA Polymerase Primary Sigma Factor"/>
    <property type="match status" value="1"/>
</dbReference>
<gene>
    <name evidence="8" type="ORF">QF206_05955</name>
</gene>
<reference evidence="8 9" key="1">
    <citation type="submission" date="2023-04" db="EMBL/GenBank/DDBJ databases">
        <title>Klugiella caeni sp. nov. isolated from the sludge of biochemical tank.</title>
        <authorList>
            <person name="Geng K."/>
        </authorList>
    </citation>
    <scope>NUCLEOTIDE SEQUENCE [LARGE SCALE GENOMIC DNA]</scope>
    <source>
        <strain evidence="8 9">YN-L-19</strain>
    </source>
</reference>
<dbReference type="EMBL" id="JASATX010000002">
    <property type="protein sequence ID" value="MDI2098505.1"/>
    <property type="molecule type" value="Genomic_DNA"/>
</dbReference>
<keyword evidence="5" id="KW-0804">Transcription</keyword>
<name>A0AAW6TB37_9MICO</name>
<comment type="similarity">
    <text evidence="1">Belongs to the sigma-70 factor family.</text>
</comment>